<sequence>MECLPRMLASSLLSVDDPHVLIHWNDVFSSRFDVVENLRGNSDQMEVTHAISSVTTNTLAVSTEVGPSSHVEVPQSPDSDDLVVSKIQIMVESLTKLFNRSVETILAAGKGISPPILHMLWDQLDVLTLILREDDIARLVELNFSWLLVKCCEIKETTHKEVEQIKHRFQELIVHLATIDDKQTKLDNDILE</sequence>
<proteinExistence type="predicted"/>
<name>Q2XNS3_ASPOF</name>
<dbReference type="AlphaFoldDB" id="Q2XNS3"/>
<reference evidence="1" key="1">
    <citation type="submission" date="2006-04" db="EMBL/GenBank/DDBJ databases">
        <title>Comparative Sequence and Genetic Analyses of the Asparagus, Onion, and Rice Genomes Reveal Similar Structures, But No Microsynteny.</title>
        <authorList>
            <person name="Jernej J."/>
            <person name="Suzuki G."/>
            <person name="McCallum J."/>
            <person name="Cheung F."/>
            <person name="Arbogast T."/>
            <person name="Tallon L.J."/>
            <person name="Smith S."/>
            <person name="Utterback T."/>
            <person name="Havey M.J."/>
            <person name="Town C.D."/>
        </authorList>
    </citation>
    <scope>NUCLEOTIDE SEQUENCE</scope>
</reference>
<protein>
    <submittedName>
        <fullName evidence="1">Uncharacterized protein</fullName>
    </submittedName>
</protein>
<gene>
    <name evidence="1" type="ORF">9.t00016</name>
</gene>
<evidence type="ECO:0000313" key="1">
    <source>
        <dbReference type="EMBL" id="ABB55349.1"/>
    </source>
</evidence>
<accession>Q2XNS3</accession>
<dbReference type="EMBL" id="AC183411">
    <property type="protein sequence ID" value="ABB55349.1"/>
    <property type="molecule type" value="Genomic_DNA"/>
</dbReference>
<organism evidence="1">
    <name type="scientific">Asparagus officinalis</name>
    <name type="common">Garden asparagus</name>
    <dbReference type="NCBI Taxonomy" id="4686"/>
    <lineage>
        <taxon>Eukaryota</taxon>
        <taxon>Viridiplantae</taxon>
        <taxon>Streptophyta</taxon>
        <taxon>Embryophyta</taxon>
        <taxon>Tracheophyta</taxon>
        <taxon>Spermatophyta</taxon>
        <taxon>Magnoliopsida</taxon>
        <taxon>Liliopsida</taxon>
        <taxon>Asparagales</taxon>
        <taxon>Asparagaceae</taxon>
        <taxon>Asparagoideae</taxon>
        <taxon>Asparagus</taxon>
    </lineage>
</organism>